<keyword evidence="8" id="KW-1185">Reference proteome</keyword>
<keyword evidence="4 6" id="KW-0472">Membrane</keyword>
<evidence type="ECO:0000256" key="4">
    <source>
        <dbReference type="ARBA" id="ARBA00023136"/>
    </source>
</evidence>
<protein>
    <submittedName>
        <fullName evidence="7">Uncharacterized protein</fullName>
    </submittedName>
</protein>
<dbReference type="OrthoDB" id="3358017at2759"/>
<gene>
    <name evidence="7" type="ORF">S40285_05391</name>
</gene>
<comment type="subcellular location">
    <subcellularLocation>
        <location evidence="1">Membrane</location>
        <topology evidence="1">Multi-pass membrane protein</topology>
    </subcellularLocation>
</comment>
<evidence type="ECO:0000313" key="8">
    <source>
        <dbReference type="Proteomes" id="UP000028524"/>
    </source>
</evidence>
<dbReference type="AlphaFoldDB" id="A0A084QX18"/>
<evidence type="ECO:0000256" key="3">
    <source>
        <dbReference type="ARBA" id="ARBA00022989"/>
    </source>
</evidence>
<feature type="transmembrane region" description="Helical" evidence="6">
    <location>
        <begin position="121"/>
        <end position="143"/>
    </location>
</feature>
<proteinExistence type="predicted"/>
<evidence type="ECO:0000256" key="5">
    <source>
        <dbReference type="SAM" id="MobiDB-lite"/>
    </source>
</evidence>
<keyword evidence="2 6" id="KW-0812">Transmembrane</keyword>
<dbReference type="HOGENOM" id="CLU_033465_3_1_1"/>
<dbReference type="Pfam" id="PF04479">
    <property type="entry name" value="RTA1"/>
    <property type="match status" value="1"/>
</dbReference>
<feature type="transmembrane region" description="Helical" evidence="6">
    <location>
        <begin position="46"/>
        <end position="65"/>
    </location>
</feature>
<evidence type="ECO:0000256" key="6">
    <source>
        <dbReference type="SAM" id="Phobius"/>
    </source>
</evidence>
<dbReference type="GO" id="GO:0016020">
    <property type="term" value="C:membrane"/>
    <property type="evidence" value="ECO:0007669"/>
    <property type="project" value="UniProtKB-SubCell"/>
</dbReference>
<dbReference type="InterPro" id="IPR007568">
    <property type="entry name" value="RTA1"/>
</dbReference>
<dbReference type="FunCoup" id="A0A084QX18">
    <property type="interactions" value="22"/>
</dbReference>
<name>A0A084QX18_STAC4</name>
<dbReference type="InParanoid" id="A0A084QX18"/>
<feature type="transmembrane region" description="Helical" evidence="6">
    <location>
        <begin position="77"/>
        <end position="101"/>
    </location>
</feature>
<feature type="transmembrane region" description="Helical" evidence="6">
    <location>
        <begin position="155"/>
        <end position="180"/>
    </location>
</feature>
<keyword evidence="3 6" id="KW-1133">Transmembrane helix</keyword>
<sequence length="301" mass="33850">MPELEPYEDGVYLWHYVPSRAASIVFLCAFALCTLGIVIRMGWTRTWFSIPFIIGGLMEIAGYVARALSYNRTGNLSLYSVQFILILVAPALFAASVYMALSRLIRKLNARAQSIISPRWLTRIFVLGDVMSFVVQLAGGAMATNPDGNPNTAKWVILIGLLVQIGFFGLFMLTALVFNLRFRALGPARTTTTGISWTKILYMLYSVSALVMGRSIFRVIEYAMGVDSYLFQHEWPLYSFDAALMLLAMITWGLLYPGDLNLRSQINRKTFEEIQMNRQADYGVTQGPSHQPPHVEDGDRF</sequence>
<accession>A0A084QX18</accession>
<feature type="transmembrane region" description="Helical" evidence="6">
    <location>
        <begin position="20"/>
        <end position="39"/>
    </location>
</feature>
<dbReference type="Proteomes" id="UP000028524">
    <property type="component" value="Unassembled WGS sequence"/>
</dbReference>
<dbReference type="PANTHER" id="PTHR31465:SF1">
    <property type="entry name" value="PROTEIN RTA1-RELATED"/>
    <property type="match status" value="1"/>
</dbReference>
<feature type="transmembrane region" description="Helical" evidence="6">
    <location>
        <begin position="200"/>
        <end position="217"/>
    </location>
</feature>
<feature type="region of interest" description="Disordered" evidence="5">
    <location>
        <begin position="282"/>
        <end position="301"/>
    </location>
</feature>
<dbReference type="OMA" id="WHYVPSR"/>
<evidence type="ECO:0000256" key="2">
    <source>
        <dbReference type="ARBA" id="ARBA00022692"/>
    </source>
</evidence>
<organism evidence="7 8">
    <name type="scientific">Stachybotrys chlorohalonatus (strain IBT 40285)</name>
    <dbReference type="NCBI Taxonomy" id="1283841"/>
    <lineage>
        <taxon>Eukaryota</taxon>
        <taxon>Fungi</taxon>
        <taxon>Dikarya</taxon>
        <taxon>Ascomycota</taxon>
        <taxon>Pezizomycotina</taxon>
        <taxon>Sordariomycetes</taxon>
        <taxon>Hypocreomycetidae</taxon>
        <taxon>Hypocreales</taxon>
        <taxon>Stachybotryaceae</taxon>
        <taxon>Stachybotrys</taxon>
    </lineage>
</organism>
<dbReference type="EMBL" id="KL659845">
    <property type="protein sequence ID" value="KFA68503.1"/>
    <property type="molecule type" value="Genomic_DNA"/>
</dbReference>
<evidence type="ECO:0000256" key="1">
    <source>
        <dbReference type="ARBA" id="ARBA00004141"/>
    </source>
</evidence>
<evidence type="ECO:0000313" key="7">
    <source>
        <dbReference type="EMBL" id="KFA68503.1"/>
    </source>
</evidence>
<feature type="transmembrane region" description="Helical" evidence="6">
    <location>
        <begin position="237"/>
        <end position="256"/>
    </location>
</feature>
<reference evidence="7 8" key="1">
    <citation type="journal article" date="2014" name="BMC Genomics">
        <title>Comparative genome sequencing reveals chemotype-specific gene clusters in the toxigenic black mold Stachybotrys.</title>
        <authorList>
            <person name="Semeiks J."/>
            <person name="Borek D."/>
            <person name="Otwinowski Z."/>
            <person name="Grishin N.V."/>
        </authorList>
    </citation>
    <scope>NUCLEOTIDE SEQUENCE [LARGE SCALE GENOMIC DNA]</scope>
    <source>
        <strain evidence="7 8">IBT 40285</strain>
    </source>
</reference>
<dbReference type="STRING" id="1283841.A0A084QX18"/>
<dbReference type="PANTHER" id="PTHR31465">
    <property type="entry name" value="PROTEIN RTA1-RELATED"/>
    <property type="match status" value="1"/>
</dbReference>